<dbReference type="EMBL" id="ARYJ01000015">
    <property type="protein sequence ID" value="KCZ83968.1"/>
    <property type="molecule type" value="Genomic_DNA"/>
</dbReference>
<dbReference type="Proteomes" id="UP000024816">
    <property type="component" value="Unassembled WGS sequence"/>
</dbReference>
<dbReference type="AlphaFoldDB" id="A0A059F799"/>
<dbReference type="InterPro" id="IPR036866">
    <property type="entry name" value="RibonucZ/Hydroxyglut_hydro"/>
</dbReference>
<dbReference type="CDD" id="cd16295">
    <property type="entry name" value="TTHA0252-CPSF-like_MBL-fold"/>
    <property type="match status" value="1"/>
</dbReference>
<reference evidence="4 5" key="1">
    <citation type="journal article" date="2014" name="Antonie Van Leeuwenhoek">
        <title>Hyphomonas beringensis sp. nov. and Hyphomonas chukchiensis sp. nov., isolated from surface seawater of the Bering Sea and Chukchi Sea.</title>
        <authorList>
            <person name="Li C."/>
            <person name="Lai Q."/>
            <person name="Li G."/>
            <person name="Dong C."/>
            <person name="Wang J."/>
            <person name="Liao Y."/>
            <person name="Shao Z."/>
        </authorList>
    </citation>
    <scope>NUCLEOTIDE SEQUENCE [LARGE SCALE GENOMIC DNA]</scope>
    <source>
        <strain evidence="4 5">VP2</strain>
    </source>
</reference>
<dbReference type="PANTHER" id="PTHR11203:SF37">
    <property type="entry name" value="INTEGRATOR COMPLEX SUBUNIT 11"/>
    <property type="match status" value="1"/>
</dbReference>
<dbReference type="eggNOG" id="COG1236">
    <property type="taxonomic scope" value="Bacteria"/>
</dbReference>
<sequence length="454" mass="49841">MTDKITFLGGVGTVTGSKYLVETRGQRILVDCGLFQGFKQLRNRNWKPLPIAPKDIDTVVLTHAHIDHSGYLPLLVRDGFKGNIHATTPTRDLCNILLPDSGYLQEREADMANQQGFSRHHPALPLYTQEDAEACLKSFRTHGFSDMVELGNGVSATFIEAGHILGAASVLLDTGSTKIAFSGDLGRYDNPIMHDPAGIRHADYVLVESTYGDTVHPETDPEDALEAIVNRTFQRGGTVVIPSFAVGRAQSLLFHISRLRASGRIPDMPVYLDSPMAINVSELFVRHAAAHKLSREEAQAACDVATYTRISQESRKLDTEMMPKIIISASGMATGGRILHHLKVYAPDARNTILFAGFQAGGTRGAAMLAGTRKIKIHGGYYEVNAEVQNLHMLSAHADSDELMRWLGNFEAAPKETFVVHGEATASDTFRHRISEELGWSCRVPEQGETLRLK</sequence>
<name>A0A059F799_9PROT</name>
<dbReference type="OrthoDB" id="9803916at2"/>
<evidence type="ECO:0000259" key="3">
    <source>
        <dbReference type="SMART" id="SM01027"/>
    </source>
</evidence>
<dbReference type="SMART" id="SM00849">
    <property type="entry name" value="Lactamase_B"/>
    <property type="match status" value="1"/>
</dbReference>
<evidence type="ECO:0000313" key="4">
    <source>
        <dbReference type="EMBL" id="KCZ83968.1"/>
    </source>
</evidence>
<dbReference type="GO" id="GO:0004521">
    <property type="term" value="F:RNA endonuclease activity"/>
    <property type="evidence" value="ECO:0007669"/>
    <property type="project" value="TreeGrafter"/>
</dbReference>
<dbReference type="InterPro" id="IPR011108">
    <property type="entry name" value="RMMBL"/>
</dbReference>
<gene>
    <name evidence="4" type="ORF">HJA_16131</name>
</gene>
<dbReference type="STRING" id="1280952.HJA_16131"/>
<dbReference type="SMART" id="SM01027">
    <property type="entry name" value="Beta-Casp"/>
    <property type="match status" value="1"/>
</dbReference>
<comment type="caution">
    <text evidence="4">The sequence shown here is derived from an EMBL/GenBank/DDBJ whole genome shotgun (WGS) entry which is preliminary data.</text>
</comment>
<feature type="domain" description="Beta-Casp" evidence="3">
    <location>
        <begin position="249"/>
        <end position="368"/>
    </location>
</feature>
<dbReference type="PANTHER" id="PTHR11203">
    <property type="entry name" value="CLEAVAGE AND POLYADENYLATION SPECIFICITY FACTOR FAMILY MEMBER"/>
    <property type="match status" value="1"/>
</dbReference>
<dbReference type="InterPro" id="IPR050698">
    <property type="entry name" value="MBL"/>
</dbReference>
<protein>
    <submittedName>
        <fullName evidence="4">Beta-lactamase-like protein</fullName>
    </submittedName>
</protein>
<dbReference type="Pfam" id="PF07521">
    <property type="entry name" value="RMMBL"/>
    <property type="match status" value="1"/>
</dbReference>
<dbReference type="SUPFAM" id="SSF56281">
    <property type="entry name" value="Metallo-hydrolase/oxidoreductase"/>
    <property type="match status" value="1"/>
</dbReference>
<dbReference type="Gene3D" id="3.40.50.10890">
    <property type="match status" value="1"/>
</dbReference>
<keyword evidence="1" id="KW-0378">Hydrolase</keyword>
<dbReference type="RefSeq" id="WP_035584216.1">
    <property type="nucleotide sequence ID" value="NZ_ARYJ01000015.1"/>
</dbReference>
<accession>A0A059F799</accession>
<dbReference type="GO" id="GO:0016787">
    <property type="term" value="F:hydrolase activity"/>
    <property type="evidence" value="ECO:0007669"/>
    <property type="project" value="UniProtKB-KW"/>
</dbReference>
<dbReference type="Pfam" id="PF00753">
    <property type="entry name" value="Lactamase_B"/>
    <property type="match status" value="1"/>
</dbReference>
<evidence type="ECO:0000313" key="5">
    <source>
        <dbReference type="Proteomes" id="UP000024816"/>
    </source>
</evidence>
<feature type="domain" description="Metallo-beta-lactamase" evidence="2">
    <location>
        <begin position="15"/>
        <end position="244"/>
    </location>
</feature>
<dbReference type="InterPro" id="IPR001279">
    <property type="entry name" value="Metallo-B-lactamas"/>
</dbReference>
<proteinExistence type="predicted"/>
<dbReference type="InterPro" id="IPR022712">
    <property type="entry name" value="Beta_Casp"/>
</dbReference>
<evidence type="ECO:0000259" key="2">
    <source>
        <dbReference type="SMART" id="SM00849"/>
    </source>
</evidence>
<keyword evidence="5" id="KW-1185">Reference proteome</keyword>
<dbReference type="Gene3D" id="3.60.15.10">
    <property type="entry name" value="Ribonuclease Z/Hydroxyacylglutathione hydrolase-like"/>
    <property type="match status" value="1"/>
</dbReference>
<evidence type="ECO:0000256" key="1">
    <source>
        <dbReference type="ARBA" id="ARBA00022801"/>
    </source>
</evidence>
<dbReference type="PATRIC" id="fig|1280952.3.peg.3230"/>
<dbReference type="Pfam" id="PF10996">
    <property type="entry name" value="Beta-Casp"/>
    <property type="match status" value="1"/>
</dbReference>
<organism evidence="4 5">
    <name type="scientific">Hyphomonas jannaschiana VP2</name>
    <dbReference type="NCBI Taxonomy" id="1280952"/>
    <lineage>
        <taxon>Bacteria</taxon>
        <taxon>Pseudomonadati</taxon>
        <taxon>Pseudomonadota</taxon>
        <taxon>Alphaproteobacteria</taxon>
        <taxon>Hyphomonadales</taxon>
        <taxon>Hyphomonadaceae</taxon>
        <taxon>Hyphomonas</taxon>
    </lineage>
</organism>